<evidence type="ECO:0000313" key="2">
    <source>
        <dbReference type="Proteomes" id="UP001056120"/>
    </source>
</evidence>
<proteinExistence type="predicted"/>
<evidence type="ECO:0000313" key="1">
    <source>
        <dbReference type="EMBL" id="KAI3743419.1"/>
    </source>
</evidence>
<keyword evidence="2" id="KW-1185">Reference proteome</keyword>
<name>A0ACB9D9X7_9ASTR</name>
<organism evidence="1 2">
    <name type="scientific">Smallanthus sonchifolius</name>
    <dbReference type="NCBI Taxonomy" id="185202"/>
    <lineage>
        <taxon>Eukaryota</taxon>
        <taxon>Viridiplantae</taxon>
        <taxon>Streptophyta</taxon>
        <taxon>Embryophyta</taxon>
        <taxon>Tracheophyta</taxon>
        <taxon>Spermatophyta</taxon>
        <taxon>Magnoliopsida</taxon>
        <taxon>eudicotyledons</taxon>
        <taxon>Gunneridae</taxon>
        <taxon>Pentapetalae</taxon>
        <taxon>asterids</taxon>
        <taxon>campanulids</taxon>
        <taxon>Asterales</taxon>
        <taxon>Asteraceae</taxon>
        <taxon>Asteroideae</taxon>
        <taxon>Heliantheae alliance</taxon>
        <taxon>Millerieae</taxon>
        <taxon>Smallanthus</taxon>
    </lineage>
</organism>
<dbReference type="Proteomes" id="UP001056120">
    <property type="component" value="Linkage Group LG20"/>
</dbReference>
<comment type="caution">
    <text evidence="1">The sequence shown here is derived from an EMBL/GenBank/DDBJ whole genome shotgun (WGS) entry which is preliminary data.</text>
</comment>
<gene>
    <name evidence="1" type="ORF">L1987_61128</name>
</gene>
<dbReference type="EMBL" id="CM042037">
    <property type="protein sequence ID" value="KAI3743419.1"/>
    <property type="molecule type" value="Genomic_DNA"/>
</dbReference>
<reference evidence="1 2" key="2">
    <citation type="journal article" date="2022" name="Mol. Ecol. Resour.">
        <title>The genomes of chicory, endive, great burdock and yacon provide insights into Asteraceae paleo-polyploidization history and plant inulin production.</title>
        <authorList>
            <person name="Fan W."/>
            <person name="Wang S."/>
            <person name="Wang H."/>
            <person name="Wang A."/>
            <person name="Jiang F."/>
            <person name="Liu H."/>
            <person name="Zhao H."/>
            <person name="Xu D."/>
            <person name="Zhang Y."/>
        </authorList>
    </citation>
    <scope>NUCLEOTIDE SEQUENCE [LARGE SCALE GENOMIC DNA]</scope>
    <source>
        <strain evidence="2">cv. Yunnan</strain>
        <tissue evidence="1">Leaves</tissue>
    </source>
</reference>
<accession>A0ACB9D9X7</accession>
<protein>
    <submittedName>
        <fullName evidence="1">Uncharacterized protein</fullName>
    </submittedName>
</protein>
<reference evidence="2" key="1">
    <citation type="journal article" date="2022" name="Mol. Ecol. Resour.">
        <title>The genomes of chicory, endive, great burdock and yacon provide insights into Asteraceae palaeo-polyploidization history and plant inulin production.</title>
        <authorList>
            <person name="Fan W."/>
            <person name="Wang S."/>
            <person name="Wang H."/>
            <person name="Wang A."/>
            <person name="Jiang F."/>
            <person name="Liu H."/>
            <person name="Zhao H."/>
            <person name="Xu D."/>
            <person name="Zhang Y."/>
        </authorList>
    </citation>
    <scope>NUCLEOTIDE SEQUENCE [LARGE SCALE GENOMIC DNA]</scope>
    <source>
        <strain evidence="2">cv. Yunnan</strain>
    </source>
</reference>
<sequence length="469" mass="52033">MGHRHVFGPSYMFETDNDQRWNLIEPPYAVTAESGGSGSSSLAYPTNNMSIDGEQCGNPAPVSNAYSPLARDVQNLHCQHDTSGPSNLPAGHENYGNIASSSSYNGHPIHEDDDGRWQYNRKNPADTNRYNNNSSNSSSNNSSDSNDNKNNNNGGSSSEICIPANPWEETQNINIFHTPWDYPNLKRGHEGESSVRNVRSRAAPNSPSNDYYTTSCPMDVSSNGSMREWNPTHMSSSLQSHVLNPFLIGSSNSSENGIITRSNHGQSTQVQSVRGTRSNYIQRSSSLQLGHSDEGLQLGTESYSSPHVMPTIAWRSSDRNARARISIERYQSFSEVANFHDRPVPEGLMIVDRSAFGSRNPFDHHQDMRLDIDDMSYEELLALGERIGSVSTGLSENLISKCLRESIYCSSDQTQEEGTCVICLEEYANMDDVGMLKGCKHDFHVGCIKKWLSMKNLCPICKSEPIKQK</sequence>